<dbReference type="Pfam" id="PF01022">
    <property type="entry name" value="HTH_5"/>
    <property type="match status" value="1"/>
</dbReference>
<feature type="domain" description="HFX-2341-like N-terminal" evidence="2">
    <location>
        <begin position="19"/>
        <end position="104"/>
    </location>
</feature>
<dbReference type="Proteomes" id="UP000002315">
    <property type="component" value="Chromosome"/>
</dbReference>
<feature type="domain" description="HTH arsR-type" evidence="1">
    <location>
        <begin position="133"/>
        <end position="178"/>
    </location>
</feature>
<name>E3GYX3_METFV</name>
<dbReference type="AlphaFoldDB" id="E3GYX3"/>
<dbReference type="InterPro" id="IPR036390">
    <property type="entry name" value="WH_DNA-bd_sf"/>
</dbReference>
<dbReference type="GO" id="GO:0003700">
    <property type="term" value="F:DNA-binding transcription factor activity"/>
    <property type="evidence" value="ECO:0007669"/>
    <property type="project" value="InterPro"/>
</dbReference>
<dbReference type="OrthoDB" id="76943at2157"/>
<dbReference type="InterPro" id="IPR036388">
    <property type="entry name" value="WH-like_DNA-bd_sf"/>
</dbReference>
<dbReference type="SUPFAM" id="SSF46785">
    <property type="entry name" value="Winged helix' DNA-binding domain"/>
    <property type="match status" value="1"/>
</dbReference>
<protein>
    <submittedName>
        <fullName evidence="3">Transcriptional regulator, ArsR family</fullName>
    </submittedName>
</protein>
<dbReference type="KEGG" id="mfv:Mfer_0706"/>
<evidence type="ECO:0000313" key="3">
    <source>
        <dbReference type="EMBL" id="ADP77505.1"/>
    </source>
</evidence>
<gene>
    <name evidence="3" type="ordered locus">Mfer_0706</name>
</gene>
<dbReference type="Gene3D" id="3.40.50.10770">
    <property type="entry name" value="Hypothetical protein VC1899 like domain (Restriction endonuclease-like)"/>
    <property type="match status" value="1"/>
</dbReference>
<dbReference type="InterPro" id="IPR001845">
    <property type="entry name" value="HTH_ArsR_DNA-bd_dom"/>
</dbReference>
<evidence type="ECO:0000313" key="4">
    <source>
        <dbReference type="Proteomes" id="UP000002315"/>
    </source>
</evidence>
<accession>E3GYX3</accession>
<dbReference type="Pfam" id="PF19810">
    <property type="entry name" value="HFX_2341_N"/>
    <property type="match status" value="1"/>
</dbReference>
<dbReference type="InterPro" id="IPR010163">
    <property type="entry name" value="Csa3"/>
</dbReference>
<evidence type="ECO:0000259" key="2">
    <source>
        <dbReference type="Pfam" id="PF19810"/>
    </source>
</evidence>
<dbReference type="NCBIfam" id="TIGR01884">
    <property type="entry name" value="cas_HTH"/>
    <property type="match status" value="1"/>
</dbReference>
<dbReference type="Gene3D" id="1.10.10.10">
    <property type="entry name" value="Winged helix-like DNA-binding domain superfamily/Winged helix DNA-binding domain"/>
    <property type="match status" value="1"/>
</dbReference>
<keyword evidence="4" id="KW-1185">Reference proteome</keyword>
<proteinExistence type="predicted"/>
<dbReference type="InterPro" id="IPR046260">
    <property type="entry name" value="HFX_2341-like_N"/>
</dbReference>
<dbReference type="STRING" id="523846.Mfer_0706"/>
<sequence length="195" mass="22385">MKVLVSPLDSLESFMFCVTRFSPNRTYLIFDKEEYEEKVENLEKVKETMSFINIKETVVESSDIVAAAKKIIEIIENEKNNEITVNITCSNNLQSFGMLYGCYAKYRYVDRIVYLKDTKEILDIPILSFGISKTKKEILMEITKGTTSVKELSNKLDISRGMVYNHIRDLREKGMIKKDELKVTTAGKLAILGDI</sequence>
<dbReference type="HOGENOM" id="CLU_1363668_0_0_2"/>
<dbReference type="EMBL" id="CP002278">
    <property type="protein sequence ID" value="ADP77505.1"/>
    <property type="molecule type" value="Genomic_DNA"/>
</dbReference>
<organism evidence="3 4">
    <name type="scientific">Methanothermus fervidus (strain ATCC 43054 / DSM 2088 / JCM 10308 / V24 S)</name>
    <dbReference type="NCBI Taxonomy" id="523846"/>
    <lineage>
        <taxon>Archaea</taxon>
        <taxon>Methanobacteriati</taxon>
        <taxon>Methanobacteriota</taxon>
        <taxon>Methanomada group</taxon>
        <taxon>Methanobacteria</taxon>
        <taxon>Methanobacteriales</taxon>
        <taxon>Methanothermaceae</taxon>
        <taxon>Methanothermus</taxon>
    </lineage>
</organism>
<evidence type="ECO:0000259" key="1">
    <source>
        <dbReference type="Pfam" id="PF01022"/>
    </source>
</evidence>
<reference evidence="3 4" key="1">
    <citation type="journal article" date="2010" name="Stand. Genomic Sci.">
        <title>Complete genome sequence of Methanothermus fervidus type strain (V24S).</title>
        <authorList>
            <person name="Anderson I."/>
            <person name="Djao O.D."/>
            <person name="Misra M."/>
            <person name="Chertkov O."/>
            <person name="Nolan M."/>
            <person name="Lucas S."/>
            <person name="Lapidus A."/>
            <person name="Del Rio T.G."/>
            <person name="Tice H."/>
            <person name="Cheng J.F."/>
            <person name="Tapia R."/>
            <person name="Han C."/>
            <person name="Goodwin L."/>
            <person name="Pitluck S."/>
            <person name="Liolios K."/>
            <person name="Ivanova N."/>
            <person name="Mavromatis K."/>
            <person name="Mikhailova N."/>
            <person name="Pati A."/>
            <person name="Brambilla E."/>
            <person name="Chen A."/>
            <person name="Palaniappan K."/>
            <person name="Land M."/>
            <person name="Hauser L."/>
            <person name="Chang Y.J."/>
            <person name="Jeffries C.D."/>
            <person name="Sikorski J."/>
            <person name="Spring S."/>
            <person name="Rohde M."/>
            <person name="Eichinger K."/>
            <person name="Huber H."/>
            <person name="Wirth R."/>
            <person name="Goker M."/>
            <person name="Detter J.C."/>
            <person name="Woyke T."/>
            <person name="Bristow J."/>
            <person name="Eisen J.A."/>
            <person name="Markowitz V."/>
            <person name="Hugenholtz P."/>
            <person name="Klenk H.P."/>
            <person name="Kyrpides N.C."/>
        </authorList>
    </citation>
    <scope>NUCLEOTIDE SEQUENCE [LARGE SCALE GENOMIC DNA]</scope>
    <source>
        <strain evidence="4">ATCC 43054 / DSM 2088 / JCM 10308 / V24 S</strain>
    </source>
</reference>